<organism evidence="1 2">
    <name type="scientific">Xanthomonas vesicatoria ATCC 35937</name>
    <dbReference type="NCBI Taxonomy" id="925775"/>
    <lineage>
        <taxon>Bacteria</taxon>
        <taxon>Pseudomonadati</taxon>
        <taxon>Pseudomonadota</taxon>
        <taxon>Gammaproteobacteria</taxon>
        <taxon>Lysobacterales</taxon>
        <taxon>Lysobacteraceae</taxon>
        <taxon>Xanthomonas</taxon>
    </lineage>
</organism>
<name>F0BA53_9XANT</name>
<dbReference type="AlphaFoldDB" id="F0BA53"/>
<sequence>MPAINAAPVVARDGRTQPDTLQSALAASNGVSAANFLANPIPPASTRTS</sequence>
<comment type="caution">
    <text evidence="1">The sequence shown here is derived from an EMBL/GenBank/DDBJ whole genome shotgun (WGS) entry which is preliminary data.</text>
</comment>
<protein>
    <submittedName>
        <fullName evidence="1">Uncharacterized protein</fullName>
    </submittedName>
</protein>
<proteinExistence type="predicted"/>
<accession>F0BA53</accession>
<evidence type="ECO:0000313" key="1">
    <source>
        <dbReference type="EMBL" id="EGD10723.1"/>
    </source>
</evidence>
<reference evidence="1 2" key="1">
    <citation type="journal article" date="2011" name="BMC Genomics">
        <title>Comparative genomics reveals diversity among xanthomonads infecting tomato and pepper.</title>
        <authorList>
            <person name="Potnis N."/>
            <person name="Krasileva K."/>
            <person name="Chow V."/>
            <person name="Almeida N.F."/>
            <person name="Patil P.B."/>
            <person name="Ryan R.P."/>
            <person name="Sharlach M."/>
            <person name="Behlau F."/>
            <person name="Dow J.M."/>
            <person name="Momol M.T."/>
            <person name="White F.F."/>
            <person name="Preston J.F."/>
            <person name="Vinatzer B.A."/>
            <person name="Koebnik R."/>
            <person name="Setubal J.C."/>
            <person name="Norman D.J."/>
            <person name="Staskawicz B.J."/>
            <person name="Jones J.B."/>
        </authorList>
    </citation>
    <scope>NUCLEOTIDE SEQUENCE [LARGE SCALE GENOMIC DNA]</scope>
    <source>
        <strain evidence="1 2">ATCC 35937</strain>
    </source>
</reference>
<dbReference type="Proteomes" id="UP000003299">
    <property type="component" value="Unassembled WGS sequence"/>
</dbReference>
<dbReference type="EMBL" id="AEQV01000022">
    <property type="protein sequence ID" value="EGD10723.1"/>
    <property type="molecule type" value="Genomic_DNA"/>
</dbReference>
<evidence type="ECO:0000313" key="2">
    <source>
        <dbReference type="Proteomes" id="UP000003299"/>
    </source>
</evidence>
<gene>
    <name evidence="1" type="ORF">XVE_0999</name>
</gene>